<evidence type="ECO:0000313" key="2">
    <source>
        <dbReference type="Proteomes" id="UP001149163"/>
    </source>
</evidence>
<accession>A0A9W9IHR3</accession>
<dbReference type="AlphaFoldDB" id="A0A9W9IHR3"/>
<sequence length="64" mass="7609">MPMLGGKWLPWMLLRVRNRFYPGMTLEAQAAVISQLKPHTKNSFLEPAIFEPWHEMLSRYLFCE</sequence>
<dbReference type="EMBL" id="JAPQKN010000001">
    <property type="protein sequence ID" value="KAJ5176519.1"/>
    <property type="molecule type" value="Genomic_DNA"/>
</dbReference>
<evidence type="ECO:0000313" key="1">
    <source>
        <dbReference type="EMBL" id="KAJ5176519.1"/>
    </source>
</evidence>
<keyword evidence="2" id="KW-1185">Reference proteome</keyword>
<proteinExistence type="predicted"/>
<reference evidence="1" key="2">
    <citation type="journal article" date="2023" name="IMA Fungus">
        <title>Comparative genomic study of the Penicillium genus elucidates a diverse pangenome and 15 lateral gene transfer events.</title>
        <authorList>
            <person name="Petersen C."/>
            <person name="Sorensen T."/>
            <person name="Nielsen M.R."/>
            <person name="Sondergaard T.E."/>
            <person name="Sorensen J.L."/>
            <person name="Fitzpatrick D.A."/>
            <person name="Frisvad J.C."/>
            <person name="Nielsen K.L."/>
        </authorList>
    </citation>
    <scope>NUCLEOTIDE SEQUENCE</scope>
    <source>
        <strain evidence="1">IBT 26290</strain>
    </source>
</reference>
<organism evidence="1 2">
    <name type="scientific">Penicillium canariense</name>
    <dbReference type="NCBI Taxonomy" id="189055"/>
    <lineage>
        <taxon>Eukaryota</taxon>
        <taxon>Fungi</taxon>
        <taxon>Dikarya</taxon>
        <taxon>Ascomycota</taxon>
        <taxon>Pezizomycotina</taxon>
        <taxon>Eurotiomycetes</taxon>
        <taxon>Eurotiomycetidae</taxon>
        <taxon>Eurotiales</taxon>
        <taxon>Aspergillaceae</taxon>
        <taxon>Penicillium</taxon>
    </lineage>
</organism>
<dbReference type="RefSeq" id="XP_056548127.1">
    <property type="nucleotide sequence ID" value="XM_056684521.1"/>
</dbReference>
<comment type="caution">
    <text evidence="1">The sequence shown here is derived from an EMBL/GenBank/DDBJ whole genome shotgun (WGS) entry which is preliminary data.</text>
</comment>
<dbReference type="GeneID" id="81423697"/>
<protein>
    <submittedName>
        <fullName evidence="1">Alpha/beta-hydrolase</fullName>
    </submittedName>
</protein>
<name>A0A9W9IHR3_9EURO</name>
<dbReference type="OrthoDB" id="1263307at2759"/>
<gene>
    <name evidence="1" type="ORF">N7482_002396</name>
</gene>
<reference evidence="1" key="1">
    <citation type="submission" date="2022-11" db="EMBL/GenBank/DDBJ databases">
        <authorList>
            <person name="Petersen C."/>
        </authorList>
    </citation>
    <scope>NUCLEOTIDE SEQUENCE</scope>
    <source>
        <strain evidence="1">IBT 26290</strain>
    </source>
</reference>
<dbReference type="Proteomes" id="UP001149163">
    <property type="component" value="Unassembled WGS sequence"/>
</dbReference>